<gene>
    <name evidence="1" type="ORF">RHMOL_Rhmol04G0169400</name>
</gene>
<organism evidence="1 2">
    <name type="scientific">Rhododendron molle</name>
    <name type="common">Chinese azalea</name>
    <name type="synonym">Azalea mollis</name>
    <dbReference type="NCBI Taxonomy" id="49168"/>
    <lineage>
        <taxon>Eukaryota</taxon>
        <taxon>Viridiplantae</taxon>
        <taxon>Streptophyta</taxon>
        <taxon>Embryophyta</taxon>
        <taxon>Tracheophyta</taxon>
        <taxon>Spermatophyta</taxon>
        <taxon>Magnoliopsida</taxon>
        <taxon>eudicotyledons</taxon>
        <taxon>Gunneridae</taxon>
        <taxon>Pentapetalae</taxon>
        <taxon>asterids</taxon>
        <taxon>Ericales</taxon>
        <taxon>Ericaceae</taxon>
        <taxon>Ericoideae</taxon>
        <taxon>Rhodoreae</taxon>
        <taxon>Rhododendron</taxon>
    </lineage>
</organism>
<accession>A0ACC0P2K3</accession>
<reference evidence="1" key="1">
    <citation type="submission" date="2022-02" db="EMBL/GenBank/DDBJ databases">
        <title>Plant Genome Project.</title>
        <authorList>
            <person name="Zhang R.-G."/>
        </authorList>
    </citation>
    <scope>NUCLEOTIDE SEQUENCE</scope>
    <source>
        <strain evidence="1">AT1</strain>
    </source>
</reference>
<dbReference type="Proteomes" id="UP001062846">
    <property type="component" value="Chromosome 4"/>
</dbReference>
<keyword evidence="2" id="KW-1185">Reference proteome</keyword>
<proteinExistence type="predicted"/>
<dbReference type="EMBL" id="CM046391">
    <property type="protein sequence ID" value="KAI8559384.1"/>
    <property type="molecule type" value="Genomic_DNA"/>
</dbReference>
<sequence>MSRYYDASVMESPHLSLLDSLLSSFLHPPFYRVEEKEASGFASYCDLRAKAKTQYCHWMDEWWHNSMAVYNGTSLAKAFTKYINAIPSTPKNVAPEGSETFSDDGFGDIEPRDEEKELPWDSGTGRVTRSRQAIREQEKIEEEEKEKQEVELDEHAKLSGFSRNRPSHRSSSTQTSDVSSSHQSPSQEVPIIEPIIKENPDTIVDLNQVGNPESSAEPSIIEASNAGNPIDFPLAISETPLLEVLKTFTSQIPETDQPPILEEIPPLEIHSSEATAHMVVEKDATMDLNLNGFSFSLTTSSSTVSFDVHAFSLKVKAFCDKICLPIQPPIVLNPMDELAVLLDPPSLCLKSTFSNEEVQELIEIHQGFDTLDFSSLIEHQLWDHFEICYQVLALLKPNNSGLTRQLQHRILNIQTISHIFKNCFKSKELCRRWRRIWRNFIFKLFQLETHIGKAP</sequence>
<evidence type="ECO:0000313" key="2">
    <source>
        <dbReference type="Proteomes" id="UP001062846"/>
    </source>
</evidence>
<name>A0ACC0P2K3_RHOML</name>
<comment type="caution">
    <text evidence="1">The sequence shown here is derived from an EMBL/GenBank/DDBJ whole genome shotgun (WGS) entry which is preliminary data.</text>
</comment>
<evidence type="ECO:0000313" key="1">
    <source>
        <dbReference type="EMBL" id="KAI8559384.1"/>
    </source>
</evidence>
<protein>
    <submittedName>
        <fullName evidence="1">Uncharacterized protein</fullName>
    </submittedName>
</protein>